<protein>
    <submittedName>
        <fullName evidence="3">Uncharacterized protein</fullName>
    </submittedName>
</protein>
<feature type="compositionally biased region" description="Low complexity" evidence="1">
    <location>
        <begin position="120"/>
        <end position="152"/>
    </location>
</feature>
<evidence type="ECO:0000313" key="3">
    <source>
        <dbReference type="EMBL" id="KAK3384873.1"/>
    </source>
</evidence>
<organism evidence="3 4">
    <name type="scientific">Podospora didyma</name>
    <dbReference type="NCBI Taxonomy" id="330526"/>
    <lineage>
        <taxon>Eukaryota</taxon>
        <taxon>Fungi</taxon>
        <taxon>Dikarya</taxon>
        <taxon>Ascomycota</taxon>
        <taxon>Pezizomycotina</taxon>
        <taxon>Sordariomycetes</taxon>
        <taxon>Sordariomycetidae</taxon>
        <taxon>Sordariales</taxon>
        <taxon>Podosporaceae</taxon>
        <taxon>Podospora</taxon>
    </lineage>
</organism>
<keyword evidence="2" id="KW-0812">Transmembrane</keyword>
<reference evidence="3" key="1">
    <citation type="journal article" date="2023" name="Mol. Phylogenet. Evol.">
        <title>Genome-scale phylogeny and comparative genomics of the fungal order Sordariales.</title>
        <authorList>
            <person name="Hensen N."/>
            <person name="Bonometti L."/>
            <person name="Westerberg I."/>
            <person name="Brannstrom I.O."/>
            <person name="Guillou S."/>
            <person name="Cros-Aarteil S."/>
            <person name="Calhoun S."/>
            <person name="Haridas S."/>
            <person name="Kuo A."/>
            <person name="Mondo S."/>
            <person name="Pangilinan J."/>
            <person name="Riley R."/>
            <person name="LaButti K."/>
            <person name="Andreopoulos B."/>
            <person name="Lipzen A."/>
            <person name="Chen C."/>
            <person name="Yan M."/>
            <person name="Daum C."/>
            <person name="Ng V."/>
            <person name="Clum A."/>
            <person name="Steindorff A."/>
            <person name="Ohm R.A."/>
            <person name="Martin F."/>
            <person name="Silar P."/>
            <person name="Natvig D.O."/>
            <person name="Lalanne C."/>
            <person name="Gautier V."/>
            <person name="Ament-Velasquez S.L."/>
            <person name="Kruys A."/>
            <person name="Hutchinson M.I."/>
            <person name="Powell A.J."/>
            <person name="Barry K."/>
            <person name="Miller A.N."/>
            <person name="Grigoriev I.V."/>
            <person name="Debuchy R."/>
            <person name="Gladieux P."/>
            <person name="Hiltunen Thoren M."/>
            <person name="Johannesson H."/>
        </authorList>
    </citation>
    <scope>NUCLEOTIDE SEQUENCE</scope>
    <source>
        <strain evidence="3">CBS 232.78</strain>
    </source>
</reference>
<evidence type="ECO:0000313" key="4">
    <source>
        <dbReference type="Proteomes" id="UP001285441"/>
    </source>
</evidence>
<proteinExistence type="predicted"/>
<feature type="compositionally biased region" description="Polar residues" evidence="1">
    <location>
        <begin position="243"/>
        <end position="255"/>
    </location>
</feature>
<feature type="region of interest" description="Disordered" evidence="1">
    <location>
        <begin position="120"/>
        <end position="159"/>
    </location>
</feature>
<keyword evidence="2" id="KW-1133">Transmembrane helix</keyword>
<name>A0AAE0NNM7_9PEZI</name>
<reference evidence="3" key="2">
    <citation type="submission" date="2023-06" db="EMBL/GenBank/DDBJ databases">
        <authorList>
            <consortium name="Lawrence Berkeley National Laboratory"/>
            <person name="Haridas S."/>
            <person name="Hensen N."/>
            <person name="Bonometti L."/>
            <person name="Westerberg I."/>
            <person name="Brannstrom I.O."/>
            <person name="Guillou S."/>
            <person name="Cros-Aarteil S."/>
            <person name="Calhoun S."/>
            <person name="Kuo A."/>
            <person name="Mondo S."/>
            <person name="Pangilinan J."/>
            <person name="Riley R."/>
            <person name="LaButti K."/>
            <person name="Andreopoulos B."/>
            <person name="Lipzen A."/>
            <person name="Chen C."/>
            <person name="Yanf M."/>
            <person name="Daum C."/>
            <person name="Ng V."/>
            <person name="Clum A."/>
            <person name="Steindorff A."/>
            <person name="Ohm R."/>
            <person name="Martin F."/>
            <person name="Silar P."/>
            <person name="Natvig D."/>
            <person name="Lalanne C."/>
            <person name="Gautier V."/>
            <person name="Ament-velasquez S.L."/>
            <person name="Kruys A."/>
            <person name="Hutchinson M.I."/>
            <person name="Powell A.J."/>
            <person name="Barry K."/>
            <person name="Miller A.N."/>
            <person name="Grigoriev I.V."/>
            <person name="Debuchy R."/>
            <person name="Gladieux P."/>
            <person name="Thoren M.H."/>
            <person name="Johannesson H."/>
        </authorList>
    </citation>
    <scope>NUCLEOTIDE SEQUENCE</scope>
    <source>
        <strain evidence="3">CBS 232.78</strain>
    </source>
</reference>
<dbReference type="AlphaFoldDB" id="A0AAE0NNM7"/>
<dbReference type="EMBL" id="JAULSW010000004">
    <property type="protein sequence ID" value="KAK3384873.1"/>
    <property type="molecule type" value="Genomic_DNA"/>
</dbReference>
<feature type="region of interest" description="Disordered" evidence="1">
    <location>
        <begin position="241"/>
        <end position="276"/>
    </location>
</feature>
<feature type="region of interest" description="Disordered" evidence="1">
    <location>
        <begin position="328"/>
        <end position="356"/>
    </location>
</feature>
<evidence type="ECO:0000256" key="1">
    <source>
        <dbReference type="SAM" id="MobiDB-lite"/>
    </source>
</evidence>
<sequence>MAENPLGITCPTGSQFYTCQGSTTEFVGCCTTDPCRGGSGCPAADVRPASFPSERYNDILPQACGRLGSSTALWYVCSASKPTFLGCCTTNACSAGSCPSNNLAPARLSSDLKAREAFLSSTSSTTSSRTTAASATSTPTTTSSTSTPTAGASMGGGSTDSSGLPNGAIAGIAIAAAIVVVGILSFGMYRWYAKRRASSRRVSFAADSNPGSGDAPVVVNPLLNSRPPSYMPAYASPSLVPLQGSSPPMQHSTSPFHPHPGLTSPPLSYKSGSTRDSIKYRPYNTNNHHSRGVSEVSNMTMQPVAELESSPSIPDIYGSYTVPLNAASPAELPAPPPPVTPVPSPGPRHDSGVLPAWGVTNNELHIWSGSEIQQAPGRPRDNGP</sequence>
<keyword evidence="4" id="KW-1185">Reference proteome</keyword>
<dbReference type="Proteomes" id="UP001285441">
    <property type="component" value="Unassembled WGS sequence"/>
</dbReference>
<gene>
    <name evidence="3" type="ORF">B0H63DRAFT_172611</name>
</gene>
<accession>A0AAE0NNM7</accession>
<evidence type="ECO:0000256" key="2">
    <source>
        <dbReference type="SAM" id="Phobius"/>
    </source>
</evidence>
<keyword evidence="2" id="KW-0472">Membrane</keyword>
<feature type="compositionally biased region" description="Pro residues" evidence="1">
    <location>
        <begin position="332"/>
        <end position="346"/>
    </location>
</feature>
<comment type="caution">
    <text evidence="3">The sequence shown here is derived from an EMBL/GenBank/DDBJ whole genome shotgun (WGS) entry which is preliminary data.</text>
</comment>
<feature type="transmembrane region" description="Helical" evidence="2">
    <location>
        <begin position="168"/>
        <end position="192"/>
    </location>
</feature>